<dbReference type="Proteomes" id="UP001188597">
    <property type="component" value="Unassembled WGS sequence"/>
</dbReference>
<gene>
    <name evidence="4" type="ORF">RJ639_003792</name>
</gene>
<dbReference type="InterPro" id="IPR037256">
    <property type="entry name" value="ASC_dom_sf"/>
</dbReference>
<proteinExistence type="inferred from homology"/>
<dbReference type="SUPFAM" id="SSF160219">
    <property type="entry name" value="AMPKBI-like"/>
    <property type="match status" value="1"/>
</dbReference>
<dbReference type="CDD" id="cd02859">
    <property type="entry name" value="E_set_AMPKbeta_like_N"/>
    <property type="match status" value="1"/>
</dbReference>
<dbReference type="InterPro" id="IPR014756">
    <property type="entry name" value="Ig_E-set"/>
</dbReference>
<comment type="caution">
    <text evidence="4">The sequence shown here is derived from an EMBL/GenBank/DDBJ whole genome shotgun (WGS) entry which is preliminary data.</text>
</comment>
<evidence type="ECO:0000313" key="5">
    <source>
        <dbReference type="Proteomes" id="UP001188597"/>
    </source>
</evidence>
<evidence type="ECO:0000313" key="4">
    <source>
        <dbReference type="EMBL" id="KAK3019110.1"/>
    </source>
</evidence>
<dbReference type="Gene3D" id="2.60.40.10">
    <property type="entry name" value="Immunoglobulins"/>
    <property type="match status" value="1"/>
</dbReference>
<dbReference type="PANTHER" id="PTHR46316">
    <property type="entry name" value="SNF1-RELATED PROTEIN KINASE REGULATORY SUBUNIT BETA-1"/>
    <property type="match status" value="1"/>
</dbReference>
<dbReference type="AlphaFoldDB" id="A0AA89AXF4"/>
<reference evidence="4" key="1">
    <citation type="submission" date="2022-12" db="EMBL/GenBank/DDBJ databases">
        <title>Draft genome assemblies for two species of Escallonia (Escalloniales).</title>
        <authorList>
            <person name="Chanderbali A."/>
            <person name="Dervinis C."/>
            <person name="Anghel I."/>
            <person name="Soltis D."/>
            <person name="Soltis P."/>
            <person name="Zapata F."/>
        </authorList>
    </citation>
    <scope>NUCLEOTIDE SEQUENCE</scope>
    <source>
        <strain evidence="4">UCBG64.0493</strain>
        <tissue evidence="4">Leaf</tissue>
    </source>
</reference>
<dbReference type="InterPro" id="IPR032640">
    <property type="entry name" value="AMPK1_CBM"/>
</dbReference>
<evidence type="ECO:0000259" key="3">
    <source>
        <dbReference type="SMART" id="SM01010"/>
    </source>
</evidence>
<accession>A0AA89AXF4</accession>
<feature type="domain" description="Association with the SNF1 complex (ASC)" evidence="3">
    <location>
        <begin position="305"/>
        <end position="394"/>
    </location>
</feature>
<dbReference type="Pfam" id="PF16561">
    <property type="entry name" value="AMPK1_CBM"/>
    <property type="match status" value="1"/>
</dbReference>
<dbReference type="GO" id="GO:0009507">
    <property type="term" value="C:chloroplast"/>
    <property type="evidence" value="ECO:0007669"/>
    <property type="project" value="UniProtKB-ARBA"/>
</dbReference>
<dbReference type="PANTHER" id="PTHR46316:SF9">
    <property type="entry name" value="SNF1-RELATED PROTEIN KINASE REGULATORY SUBUNIT BETA-1"/>
    <property type="match status" value="1"/>
</dbReference>
<evidence type="ECO:0000256" key="2">
    <source>
        <dbReference type="SAM" id="MobiDB-lite"/>
    </source>
</evidence>
<dbReference type="Pfam" id="PF04739">
    <property type="entry name" value="AMPKBI"/>
    <property type="match status" value="1"/>
</dbReference>
<protein>
    <recommendedName>
        <fullName evidence="3">Association with the SNF1 complex (ASC) domain-containing protein</fullName>
    </recommendedName>
</protein>
<dbReference type="InterPro" id="IPR013783">
    <property type="entry name" value="Ig-like_fold"/>
</dbReference>
<feature type="compositionally biased region" description="Basic and acidic residues" evidence="2">
    <location>
        <begin position="1"/>
        <end position="11"/>
    </location>
</feature>
<comment type="similarity">
    <text evidence="1">Belongs to the 5'-AMP-activated protein kinase beta subunit family.</text>
</comment>
<dbReference type="SUPFAM" id="SSF81296">
    <property type="entry name" value="E set domains"/>
    <property type="match status" value="1"/>
</dbReference>
<feature type="region of interest" description="Disordered" evidence="2">
    <location>
        <begin position="1"/>
        <end position="47"/>
    </location>
</feature>
<name>A0AA89AXF4_9ASTE</name>
<keyword evidence="5" id="KW-1185">Reference proteome</keyword>
<dbReference type="InterPro" id="IPR006828">
    <property type="entry name" value="ASC_dom"/>
</dbReference>
<dbReference type="SMART" id="SM01010">
    <property type="entry name" value="AMPKBI"/>
    <property type="match status" value="1"/>
</dbReference>
<dbReference type="InterPro" id="IPR043554">
    <property type="entry name" value="KINB"/>
</dbReference>
<dbReference type="EMBL" id="JAVXUP010000898">
    <property type="protein sequence ID" value="KAK3019110.1"/>
    <property type="molecule type" value="Genomic_DNA"/>
</dbReference>
<sequence>MGNANGREDPSGRSSIGEAEVRGDFSSNSNPPSSPPDSPGRFRSPLTFAPQVPVAPLQMVNGPSLFNQMWQNESDESVDLPPEQGVPNLITWCYGGNDVAVEGSWDNWSSRKSLKKSGKDHAILLALPSGIYHYKLIVDGEYRYIPDLPFVADDMGTFCNLLDVHVEARDGKIVLWTMLMPKFLKRKQDWWWLVEAVVVVSRESAEKSGALVVMAAVVDLVAGACWWSCSFHPHPSAGSYSHTQLLADKVDVDLLLGYFELNMCFRESIADFFWLDEVAGDIFLLDVLPDYVPENLESVAEFEAPPSPDSSYGQVFAGEEDFAKEPVVVPPHLHLTVLGSENADEASSLSPKPKHVVLNHLFIEKGWAPQSLVALGLTHRFQSKYVTVVVYKPLTR</sequence>
<evidence type="ECO:0000256" key="1">
    <source>
        <dbReference type="ARBA" id="ARBA00010926"/>
    </source>
</evidence>
<dbReference type="Gene3D" id="6.20.250.60">
    <property type="match status" value="1"/>
</dbReference>
<organism evidence="4 5">
    <name type="scientific">Escallonia herrerae</name>
    <dbReference type="NCBI Taxonomy" id="1293975"/>
    <lineage>
        <taxon>Eukaryota</taxon>
        <taxon>Viridiplantae</taxon>
        <taxon>Streptophyta</taxon>
        <taxon>Embryophyta</taxon>
        <taxon>Tracheophyta</taxon>
        <taxon>Spermatophyta</taxon>
        <taxon>Magnoliopsida</taxon>
        <taxon>eudicotyledons</taxon>
        <taxon>Gunneridae</taxon>
        <taxon>Pentapetalae</taxon>
        <taxon>asterids</taxon>
        <taxon>campanulids</taxon>
        <taxon>Escalloniales</taxon>
        <taxon>Escalloniaceae</taxon>
        <taxon>Escallonia</taxon>
    </lineage>
</organism>